<sequence length="813" mass="87732">MTTLPRASIPVVLTALLVALTGLGLTIGGAWLLRYGDTPYYLLCGLAMLASAVLLYRRKPAALWVYTAITLGSLIWAIAEAGLDFWSLLPRSDAIVIIGLLLLMPFITRPLGASRTTIAPLGLSLLLSVLVVAFSTTRDPYSFNGKLPTDIANASPGDATALSDTEWHDWGRTQFGNRFSPLKQINASNVNALKIAWIMRTGDLKTKNDPGETTNEATPVMANGTLYLCSTHQKLFAVDAADGKTKWVFDPHLYVNPGFQHLTCRGVTYHATPANAVTIDGKPAPAECPRRIFLPTNDGRLFAINADDGSPCPSFGQNGELDLREEGMPFTTVGEWQGTSPPVVTDRLVIQSGAVTDNGSVHEPSGVTRAFDLYTGKLVWVFDPGNPDPNQLPGPDHKFVPNSPNSWITSSYDAALNQIYIPTGVQTPDQWGGNRDQYSERYASGILALNADTGKLVWFYQTVHHDLWDMDVPSQPSLVDIKQKDGTVIPTLYAPTKTGNIFVLDRRTGKLVVSAPELPVPQGAAPGDHTSPTQPFSDLSLRPKALLTGADMWGGTLFDQLICRIAFHQLRYQGTFTPPSTQGTLVFPGNLGIFEWGGLAVDPQRQIAVADTLSLPFVSRLVPRGPNNPLWPPKEGAVGSGGESGLQHNYGAPYAVEISPFVDPVLAKVGLNLPCRNPPWGYMVGLDLSTNTVVWQHRNGTIQNSLYGSSVPLTMPPVKIGVPALAGPLITAGNVAFLTGSMDYYIRAYDVTTGQTLWQQPLPAGGQSTPMTYSINGKQYVVSYVGGHGSFPTKLGDYLIAWTLPEAADSQKK</sequence>
<keyword evidence="13" id="KW-1185">Reference proteome</keyword>
<comment type="caution">
    <text evidence="12">The sequence shown here is derived from an EMBL/GenBank/DDBJ whole genome shotgun (WGS) entry which is preliminary data.</text>
</comment>
<evidence type="ECO:0000259" key="11">
    <source>
        <dbReference type="Pfam" id="PF01011"/>
    </source>
</evidence>
<name>A0ABS3LP53_9PROT</name>
<accession>A0ABS3LP53</accession>
<dbReference type="Gene3D" id="2.140.10.10">
    <property type="entry name" value="Quinoprotein alcohol dehydrogenase-like superfamily"/>
    <property type="match status" value="2"/>
</dbReference>
<keyword evidence="6" id="KW-0634">PQQ</keyword>
<comment type="subcellular location">
    <subcellularLocation>
        <location evidence="2">Cell membrane</location>
        <topology evidence="2">Multi-pass membrane protein</topology>
    </subcellularLocation>
</comment>
<gene>
    <name evidence="12" type="ORF">J2D75_11635</name>
</gene>
<evidence type="ECO:0000256" key="6">
    <source>
        <dbReference type="ARBA" id="ARBA00022891"/>
    </source>
</evidence>
<comment type="similarity">
    <text evidence="3">Belongs to the bacterial PQQ dehydrogenase family.</text>
</comment>
<dbReference type="EMBL" id="JAFVMG010000014">
    <property type="protein sequence ID" value="MBO1329122.1"/>
    <property type="molecule type" value="Genomic_DNA"/>
</dbReference>
<dbReference type="InterPro" id="IPR001479">
    <property type="entry name" value="Quinoprotein_DH_CS"/>
</dbReference>
<dbReference type="InterPro" id="IPR017511">
    <property type="entry name" value="PQQ_mDH"/>
</dbReference>
<dbReference type="PANTHER" id="PTHR32303:SF4">
    <property type="entry name" value="QUINOPROTEIN GLUCOSE DEHYDROGENASE"/>
    <property type="match status" value="1"/>
</dbReference>
<feature type="transmembrane region" description="Helical" evidence="10">
    <location>
        <begin position="39"/>
        <end position="56"/>
    </location>
</feature>
<evidence type="ECO:0000256" key="9">
    <source>
        <dbReference type="ARBA" id="ARBA00023136"/>
    </source>
</evidence>
<evidence type="ECO:0000256" key="3">
    <source>
        <dbReference type="ARBA" id="ARBA00008156"/>
    </source>
</evidence>
<proteinExistence type="inferred from homology"/>
<evidence type="ECO:0000256" key="8">
    <source>
        <dbReference type="ARBA" id="ARBA00023002"/>
    </source>
</evidence>
<feature type="transmembrane region" description="Helical" evidence="10">
    <location>
        <begin position="63"/>
        <end position="79"/>
    </location>
</feature>
<feature type="transmembrane region" description="Helical" evidence="10">
    <location>
        <begin position="12"/>
        <end position="33"/>
    </location>
</feature>
<dbReference type="Proteomes" id="UP000664399">
    <property type="component" value="Unassembled WGS sequence"/>
</dbReference>
<feature type="domain" description="Pyrrolo-quinoline quinone repeat" evidence="11">
    <location>
        <begin position="167"/>
        <end position="781"/>
    </location>
</feature>
<keyword evidence="4" id="KW-1003">Cell membrane</keyword>
<evidence type="ECO:0000256" key="7">
    <source>
        <dbReference type="ARBA" id="ARBA00022989"/>
    </source>
</evidence>
<protein>
    <submittedName>
        <fullName evidence="12">Membrane-bound PQQ-dependent dehydrogenase, glucose/quinate/shikimate family</fullName>
        <ecNumber evidence="12">1.1.-.-</ecNumber>
    </submittedName>
</protein>
<dbReference type="SMART" id="SM00564">
    <property type="entry name" value="PQQ"/>
    <property type="match status" value="6"/>
</dbReference>
<keyword evidence="5 10" id="KW-0812">Transmembrane</keyword>
<keyword evidence="7 10" id="KW-1133">Transmembrane helix</keyword>
<dbReference type="InterPro" id="IPR011047">
    <property type="entry name" value="Quinoprotein_ADH-like_sf"/>
</dbReference>
<keyword evidence="8 12" id="KW-0560">Oxidoreductase</keyword>
<dbReference type="RefSeq" id="WP_207854986.1">
    <property type="nucleotide sequence ID" value="NZ_JAFVMG010000014.1"/>
</dbReference>
<dbReference type="Pfam" id="PF01011">
    <property type="entry name" value="PQQ"/>
    <property type="match status" value="1"/>
</dbReference>
<keyword evidence="9 10" id="KW-0472">Membrane</keyword>
<evidence type="ECO:0000256" key="2">
    <source>
        <dbReference type="ARBA" id="ARBA00004651"/>
    </source>
</evidence>
<evidence type="ECO:0000313" key="12">
    <source>
        <dbReference type="EMBL" id="MBO1329122.1"/>
    </source>
</evidence>
<evidence type="ECO:0000256" key="10">
    <source>
        <dbReference type="SAM" id="Phobius"/>
    </source>
</evidence>
<dbReference type="NCBIfam" id="TIGR03074">
    <property type="entry name" value="PQQ_membr_DH"/>
    <property type="match status" value="1"/>
</dbReference>
<dbReference type="PANTHER" id="PTHR32303">
    <property type="entry name" value="QUINOPROTEIN ALCOHOL DEHYDROGENASE (CYTOCHROME C)"/>
    <property type="match status" value="1"/>
</dbReference>
<reference evidence="12 13" key="1">
    <citation type="submission" date="2021-03" db="EMBL/GenBank/DDBJ databases">
        <title>The complete genome sequence of Acetobacter suratthaniensis TBRC 1719.</title>
        <authorList>
            <person name="Charoenyingcharoen P."/>
            <person name="Yukphan P."/>
        </authorList>
    </citation>
    <scope>NUCLEOTIDE SEQUENCE [LARGE SCALE GENOMIC DNA]</scope>
    <source>
        <strain evidence="12 13">TBRC 1719</strain>
    </source>
</reference>
<dbReference type="PROSITE" id="PS00363">
    <property type="entry name" value="BACTERIAL_PQQ_1"/>
    <property type="match status" value="1"/>
</dbReference>
<feature type="transmembrane region" description="Helical" evidence="10">
    <location>
        <begin position="118"/>
        <end position="136"/>
    </location>
</feature>
<dbReference type="CDD" id="cd10280">
    <property type="entry name" value="PQQ_mGDH"/>
    <property type="match status" value="1"/>
</dbReference>
<evidence type="ECO:0000313" key="13">
    <source>
        <dbReference type="Proteomes" id="UP000664399"/>
    </source>
</evidence>
<organism evidence="12 13">
    <name type="scientific">Acetobacter suratthaniensis</name>
    <dbReference type="NCBI Taxonomy" id="1502841"/>
    <lineage>
        <taxon>Bacteria</taxon>
        <taxon>Pseudomonadati</taxon>
        <taxon>Pseudomonadota</taxon>
        <taxon>Alphaproteobacteria</taxon>
        <taxon>Acetobacterales</taxon>
        <taxon>Acetobacteraceae</taxon>
        <taxon>Acetobacter</taxon>
    </lineage>
</organism>
<dbReference type="InterPro" id="IPR018391">
    <property type="entry name" value="PQQ_b-propeller_rpt"/>
</dbReference>
<evidence type="ECO:0000256" key="1">
    <source>
        <dbReference type="ARBA" id="ARBA00001931"/>
    </source>
</evidence>
<comment type="cofactor">
    <cofactor evidence="1">
        <name>pyrroloquinoline quinone</name>
        <dbReference type="ChEBI" id="CHEBI:58442"/>
    </cofactor>
</comment>
<feature type="transmembrane region" description="Helical" evidence="10">
    <location>
        <begin position="85"/>
        <end position="106"/>
    </location>
</feature>
<dbReference type="SUPFAM" id="SSF50998">
    <property type="entry name" value="Quinoprotein alcohol dehydrogenase-like"/>
    <property type="match status" value="1"/>
</dbReference>
<dbReference type="EC" id="1.1.-.-" evidence="12"/>
<evidence type="ECO:0000256" key="5">
    <source>
        <dbReference type="ARBA" id="ARBA00022692"/>
    </source>
</evidence>
<dbReference type="InterPro" id="IPR002372">
    <property type="entry name" value="PQQ_rpt_dom"/>
</dbReference>
<dbReference type="GO" id="GO:0016491">
    <property type="term" value="F:oxidoreductase activity"/>
    <property type="evidence" value="ECO:0007669"/>
    <property type="project" value="UniProtKB-KW"/>
</dbReference>
<evidence type="ECO:0000256" key="4">
    <source>
        <dbReference type="ARBA" id="ARBA00022475"/>
    </source>
</evidence>